<dbReference type="GO" id="GO:0043531">
    <property type="term" value="F:ADP binding"/>
    <property type="evidence" value="ECO:0007669"/>
    <property type="project" value="InterPro"/>
</dbReference>
<dbReference type="GO" id="GO:0042742">
    <property type="term" value="P:defense response to bacterium"/>
    <property type="evidence" value="ECO:0007669"/>
    <property type="project" value="UniProtKB-ARBA"/>
</dbReference>
<dbReference type="PANTHER" id="PTHR36766">
    <property type="entry name" value="PLANT BROAD-SPECTRUM MILDEW RESISTANCE PROTEIN RPW8"/>
    <property type="match status" value="1"/>
</dbReference>
<feature type="domain" description="R13L1/DRL21-like LRR repeat region" evidence="11">
    <location>
        <begin position="677"/>
        <end position="805"/>
    </location>
</feature>
<dbReference type="FunFam" id="1.10.10.10:FF:000322">
    <property type="entry name" value="Probable disease resistance protein At1g63360"/>
    <property type="match status" value="1"/>
</dbReference>
<feature type="domain" description="NB-ARC" evidence="8">
    <location>
        <begin position="163"/>
        <end position="327"/>
    </location>
</feature>
<dbReference type="Gene3D" id="1.10.8.430">
    <property type="entry name" value="Helical domain of apoptotic protease-activating factors"/>
    <property type="match status" value="1"/>
</dbReference>
<dbReference type="Gene3D" id="1.20.5.4130">
    <property type="match status" value="1"/>
</dbReference>
<feature type="domain" description="Disease resistance N-terminal" evidence="9">
    <location>
        <begin position="28"/>
        <end position="92"/>
    </location>
</feature>
<dbReference type="GO" id="GO:0009626">
    <property type="term" value="P:plant-type hypersensitive response"/>
    <property type="evidence" value="ECO:0007669"/>
    <property type="project" value="UniProtKB-ARBA"/>
</dbReference>
<dbReference type="Gene3D" id="1.10.10.10">
    <property type="entry name" value="Winged helix-like DNA-binding domain superfamily/Winged helix DNA-binding domain"/>
    <property type="match status" value="1"/>
</dbReference>
<name>A0A921UX43_SORBI</name>
<dbReference type="InterPro" id="IPR036388">
    <property type="entry name" value="WH-like_DNA-bd_sf"/>
</dbReference>
<keyword evidence="6" id="KW-0067">ATP-binding</keyword>
<dbReference type="Pfam" id="PF25019">
    <property type="entry name" value="LRR_R13L1-DRL21"/>
    <property type="match status" value="1"/>
</dbReference>
<evidence type="ECO:0008006" key="14">
    <source>
        <dbReference type="Google" id="ProtNLM"/>
    </source>
</evidence>
<dbReference type="SUPFAM" id="SSF52058">
    <property type="entry name" value="L domain-like"/>
    <property type="match status" value="1"/>
</dbReference>
<dbReference type="Pfam" id="PF18052">
    <property type="entry name" value="Rx_N"/>
    <property type="match status" value="1"/>
</dbReference>
<feature type="transmembrane region" description="Helical" evidence="7">
    <location>
        <begin position="1095"/>
        <end position="1115"/>
    </location>
</feature>
<evidence type="ECO:0000256" key="4">
    <source>
        <dbReference type="ARBA" id="ARBA00022741"/>
    </source>
</evidence>
<dbReference type="PRINTS" id="PR00364">
    <property type="entry name" value="DISEASERSIST"/>
</dbReference>
<evidence type="ECO:0000256" key="6">
    <source>
        <dbReference type="ARBA" id="ARBA00022840"/>
    </source>
</evidence>
<dbReference type="InterPro" id="IPR002182">
    <property type="entry name" value="NB-ARC"/>
</dbReference>
<dbReference type="GO" id="GO:0005524">
    <property type="term" value="F:ATP binding"/>
    <property type="evidence" value="ECO:0007669"/>
    <property type="project" value="UniProtKB-KW"/>
</dbReference>
<gene>
    <name evidence="12" type="ORF">BDA96_02G318600</name>
</gene>
<dbReference type="InterPro" id="IPR032675">
    <property type="entry name" value="LRR_dom_sf"/>
</dbReference>
<keyword evidence="4" id="KW-0547">Nucleotide-binding</keyword>
<evidence type="ECO:0000256" key="7">
    <source>
        <dbReference type="SAM" id="Phobius"/>
    </source>
</evidence>
<comment type="caution">
    <text evidence="12">The sequence shown here is derived from an EMBL/GenBank/DDBJ whole genome shotgun (WGS) entry which is preliminary data.</text>
</comment>
<dbReference type="InterPro" id="IPR042197">
    <property type="entry name" value="Apaf_helical"/>
</dbReference>
<dbReference type="Gene3D" id="3.80.10.10">
    <property type="entry name" value="Ribonuclease Inhibitor"/>
    <property type="match status" value="2"/>
</dbReference>
<proteinExistence type="inferred from homology"/>
<reference evidence="12" key="2">
    <citation type="submission" date="2020-10" db="EMBL/GenBank/DDBJ databases">
        <authorList>
            <person name="Cooper E.A."/>
            <person name="Brenton Z.W."/>
            <person name="Flinn B.S."/>
            <person name="Jenkins J."/>
            <person name="Shu S."/>
            <person name="Flowers D."/>
            <person name="Luo F."/>
            <person name="Wang Y."/>
            <person name="Xia P."/>
            <person name="Barry K."/>
            <person name="Daum C."/>
            <person name="Lipzen A."/>
            <person name="Yoshinaga Y."/>
            <person name="Schmutz J."/>
            <person name="Saski C."/>
            <person name="Vermerris W."/>
            <person name="Kresovich S."/>
        </authorList>
    </citation>
    <scope>NUCLEOTIDE SEQUENCE</scope>
</reference>
<feature type="domain" description="Disease resistance protein winged helix" evidence="10">
    <location>
        <begin position="419"/>
        <end position="485"/>
    </location>
</feature>
<protein>
    <recommendedName>
        <fullName evidence="14">AAA+ ATPase domain-containing protein</fullName>
    </recommendedName>
</protein>
<dbReference type="InterPro" id="IPR027417">
    <property type="entry name" value="P-loop_NTPase"/>
</dbReference>
<dbReference type="InterPro" id="IPR056789">
    <property type="entry name" value="LRR_R13L1-DRL21"/>
</dbReference>
<evidence type="ECO:0000256" key="3">
    <source>
        <dbReference type="ARBA" id="ARBA00022737"/>
    </source>
</evidence>
<evidence type="ECO:0000256" key="2">
    <source>
        <dbReference type="ARBA" id="ARBA00022614"/>
    </source>
</evidence>
<dbReference type="GO" id="GO:0002758">
    <property type="term" value="P:innate immune response-activating signaling pathway"/>
    <property type="evidence" value="ECO:0007669"/>
    <property type="project" value="UniProtKB-ARBA"/>
</dbReference>
<accession>A0A921UX43</accession>
<dbReference type="Pfam" id="PF00931">
    <property type="entry name" value="NB-ARC"/>
    <property type="match status" value="1"/>
</dbReference>
<dbReference type="AlphaFoldDB" id="A0A921UX43"/>
<evidence type="ECO:0000256" key="1">
    <source>
        <dbReference type="ARBA" id="ARBA00008894"/>
    </source>
</evidence>
<keyword evidence="7" id="KW-1133">Transmembrane helix</keyword>
<dbReference type="Gene3D" id="3.40.50.300">
    <property type="entry name" value="P-loop containing nucleotide triphosphate hydrolases"/>
    <property type="match status" value="1"/>
</dbReference>
<evidence type="ECO:0000313" key="12">
    <source>
        <dbReference type="EMBL" id="KAG0544931.1"/>
    </source>
</evidence>
<keyword evidence="7" id="KW-0472">Membrane</keyword>
<dbReference type="Proteomes" id="UP000807115">
    <property type="component" value="Chromosome 2"/>
</dbReference>
<dbReference type="InterPro" id="IPR041118">
    <property type="entry name" value="Rx_N"/>
</dbReference>
<keyword evidence="3" id="KW-0677">Repeat</keyword>
<evidence type="ECO:0000259" key="11">
    <source>
        <dbReference type="Pfam" id="PF25019"/>
    </source>
</evidence>
<comment type="similarity">
    <text evidence="1">Belongs to the disease resistance NB-LRR family.</text>
</comment>
<evidence type="ECO:0000259" key="10">
    <source>
        <dbReference type="Pfam" id="PF23559"/>
    </source>
</evidence>
<evidence type="ECO:0000256" key="5">
    <source>
        <dbReference type="ARBA" id="ARBA00022821"/>
    </source>
</evidence>
<feature type="transmembrane region" description="Helical" evidence="7">
    <location>
        <begin position="1067"/>
        <end position="1086"/>
    </location>
</feature>
<keyword evidence="2" id="KW-0433">Leucine-rich repeat</keyword>
<dbReference type="EMBL" id="CM027681">
    <property type="protein sequence ID" value="KAG0544931.1"/>
    <property type="molecule type" value="Genomic_DNA"/>
</dbReference>
<keyword evidence="5" id="KW-0611">Plant defense</keyword>
<organism evidence="12 13">
    <name type="scientific">Sorghum bicolor</name>
    <name type="common">Sorghum</name>
    <name type="synonym">Sorghum vulgare</name>
    <dbReference type="NCBI Taxonomy" id="4558"/>
    <lineage>
        <taxon>Eukaryota</taxon>
        <taxon>Viridiplantae</taxon>
        <taxon>Streptophyta</taxon>
        <taxon>Embryophyta</taxon>
        <taxon>Tracheophyta</taxon>
        <taxon>Spermatophyta</taxon>
        <taxon>Magnoliopsida</taxon>
        <taxon>Liliopsida</taxon>
        <taxon>Poales</taxon>
        <taxon>Poaceae</taxon>
        <taxon>PACMAD clade</taxon>
        <taxon>Panicoideae</taxon>
        <taxon>Andropogonodae</taxon>
        <taxon>Andropogoneae</taxon>
        <taxon>Sorghinae</taxon>
        <taxon>Sorghum</taxon>
    </lineage>
</organism>
<dbReference type="SUPFAM" id="SSF52540">
    <property type="entry name" value="P-loop containing nucleoside triphosphate hydrolases"/>
    <property type="match status" value="1"/>
</dbReference>
<sequence>MMIATAALPAASRSVAALLAGEGGVPADELRRLERKLDKARGLAADAEAKEGRDAGARAWLRDLRDALYVLGDSVDDFRRAAARRHQQGRRSLRHWFTLPSNMDRNQYKTFKSSISSLNKQMDGILQKGSELGLQAINQEGQSGSAEFSWGVVPDDDTLGDIQNEKNKLIDVLTERKSPNKAIIIVGDSGMGKTTLARKIHDDHRTRNAFTIVVWVSVFNNLDDIGLLSAIVKAAGGNPSGEENRVQLEAMLAAILKGKRFFMVLDDVRSNQIYENSLEAHLHVCGHGSRILITTRDESISTQMKDAYIYRVKNFTFQDCWSLLCQSSCLDESLHGDILRNIGIAIIQKCNKLPMAVKIIGAVLRTKEPTCEAWQRVYESEGWSFRELRDYVHGLTGAIYLGYHDLPLHLKQCFIYLSLFPEGFVIRQQFVSQLWISEGLIDERDNCSPEKTAEEYYRELLSRNLLQPEIGNDDITRCTIHDQIRSFLQFFVNDKIFTGELKTSINGNSSEGLRHVWIRSNLLRTTVEEIGTVESLKTVILYKNPLGNRSLDKLFKGLKYLQVLDLGGTEIKYIPRTLESLYHLRLLNLSLTRITELPESIECLTNLQFLGLRYCNWLHNLPSGIGKLQYLRYLDLRGTNLHQVLPSLLNLKQLSTLHGFVVNRKSKREDDPTGWPLEDLKSLDALRSLQIMRLERVSDPLRVQEAMLEKKSHLKELELCCSNDDRQSEVQEEDAKTIKDVFGCLSPPHCLKSLKIVSYYGKVFPDWLPNLSNLQRLVLTDCKFCEHLPNLGQLTELKFLTITACSKLVTIKQEQTGTHQAFPRLEQLHLRDMPNLESWIGFSPGDMPSLVKFRLENCPKLCNLPSGIKNSKVLTSMKLHHIDSLQIIEDLPVLKELVIQACNDLQKISNIPLLEVLIVHGCSRLKDVTEVHLSHVRIVDREIRELPDWVATNASMLQTFTIVGRAELLQRLLPNHEDWEIIRHISKVYANLPDESPFFTYTKSSADFHVDQRICERGNPSVLLAADIPHEALNISLDNSVARTSRVGAPRVPLRRISTLKGAIRRYLVPYLIVAAILMQVMSYLLKNRTSRENWLVQTLFIFFTTVFLLLLVFLE</sequence>
<dbReference type="PANTHER" id="PTHR36766:SF70">
    <property type="entry name" value="DISEASE RESISTANCE PROTEIN RGA4"/>
    <property type="match status" value="1"/>
</dbReference>
<evidence type="ECO:0000259" key="8">
    <source>
        <dbReference type="Pfam" id="PF00931"/>
    </source>
</evidence>
<evidence type="ECO:0000313" key="13">
    <source>
        <dbReference type="Proteomes" id="UP000807115"/>
    </source>
</evidence>
<keyword evidence="7" id="KW-0812">Transmembrane</keyword>
<reference evidence="12" key="1">
    <citation type="journal article" date="2019" name="BMC Genomics">
        <title>A new reference genome for Sorghum bicolor reveals high levels of sequence similarity between sweet and grain genotypes: implications for the genetics of sugar metabolism.</title>
        <authorList>
            <person name="Cooper E.A."/>
            <person name="Brenton Z.W."/>
            <person name="Flinn B.S."/>
            <person name="Jenkins J."/>
            <person name="Shu S."/>
            <person name="Flowers D."/>
            <person name="Luo F."/>
            <person name="Wang Y."/>
            <person name="Xia P."/>
            <person name="Barry K."/>
            <person name="Daum C."/>
            <person name="Lipzen A."/>
            <person name="Yoshinaga Y."/>
            <person name="Schmutz J."/>
            <person name="Saski C."/>
            <person name="Vermerris W."/>
            <person name="Kresovich S."/>
        </authorList>
    </citation>
    <scope>NUCLEOTIDE SEQUENCE</scope>
</reference>
<dbReference type="InterPro" id="IPR058922">
    <property type="entry name" value="WHD_DRP"/>
</dbReference>
<dbReference type="Pfam" id="PF23559">
    <property type="entry name" value="WHD_DRP"/>
    <property type="match status" value="1"/>
</dbReference>
<evidence type="ECO:0000259" key="9">
    <source>
        <dbReference type="Pfam" id="PF18052"/>
    </source>
</evidence>